<keyword evidence="2" id="KW-1185">Reference proteome</keyword>
<name>S7RVF5_GLOTA</name>
<evidence type="ECO:0008006" key="3">
    <source>
        <dbReference type="Google" id="ProtNLM"/>
    </source>
</evidence>
<accession>S7RVF5</accession>
<gene>
    <name evidence="1" type="ORF">GLOTRDRAFT_125104</name>
</gene>
<dbReference type="Proteomes" id="UP000030669">
    <property type="component" value="Unassembled WGS sequence"/>
</dbReference>
<dbReference type="EMBL" id="KB469297">
    <property type="protein sequence ID" value="EPQ58775.1"/>
    <property type="molecule type" value="Genomic_DNA"/>
</dbReference>
<evidence type="ECO:0000313" key="2">
    <source>
        <dbReference type="Proteomes" id="UP000030669"/>
    </source>
</evidence>
<reference evidence="1 2" key="1">
    <citation type="journal article" date="2012" name="Science">
        <title>The Paleozoic origin of enzymatic lignin decomposition reconstructed from 31 fungal genomes.</title>
        <authorList>
            <person name="Floudas D."/>
            <person name="Binder M."/>
            <person name="Riley R."/>
            <person name="Barry K."/>
            <person name="Blanchette R.A."/>
            <person name="Henrissat B."/>
            <person name="Martinez A.T."/>
            <person name="Otillar R."/>
            <person name="Spatafora J.W."/>
            <person name="Yadav J.S."/>
            <person name="Aerts A."/>
            <person name="Benoit I."/>
            <person name="Boyd A."/>
            <person name="Carlson A."/>
            <person name="Copeland A."/>
            <person name="Coutinho P.M."/>
            <person name="de Vries R.P."/>
            <person name="Ferreira P."/>
            <person name="Findley K."/>
            <person name="Foster B."/>
            <person name="Gaskell J."/>
            <person name="Glotzer D."/>
            <person name="Gorecki P."/>
            <person name="Heitman J."/>
            <person name="Hesse C."/>
            <person name="Hori C."/>
            <person name="Igarashi K."/>
            <person name="Jurgens J.A."/>
            <person name="Kallen N."/>
            <person name="Kersten P."/>
            <person name="Kohler A."/>
            <person name="Kuees U."/>
            <person name="Kumar T.K.A."/>
            <person name="Kuo A."/>
            <person name="LaButti K."/>
            <person name="Larrondo L.F."/>
            <person name="Lindquist E."/>
            <person name="Ling A."/>
            <person name="Lombard V."/>
            <person name="Lucas S."/>
            <person name="Lundell T."/>
            <person name="Martin R."/>
            <person name="McLaughlin D.J."/>
            <person name="Morgenstern I."/>
            <person name="Morin E."/>
            <person name="Murat C."/>
            <person name="Nagy L.G."/>
            <person name="Nolan M."/>
            <person name="Ohm R.A."/>
            <person name="Patyshakuliyeva A."/>
            <person name="Rokas A."/>
            <person name="Ruiz-Duenas F.J."/>
            <person name="Sabat G."/>
            <person name="Salamov A."/>
            <person name="Samejima M."/>
            <person name="Schmutz J."/>
            <person name="Slot J.C."/>
            <person name="St John F."/>
            <person name="Stenlid J."/>
            <person name="Sun H."/>
            <person name="Sun S."/>
            <person name="Syed K."/>
            <person name="Tsang A."/>
            <person name="Wiebenga A."/>
            <person name="Young D."/>
            <person name="Pisabarro A."/>
            <person name="Eastwood D.C."/>
            <person name="Martin F."/>
            <person name="Cullen D."/>
            <person name="Grigoriev I.V."/>
            <person name="Hibbett D.S."/>
        </authorList>
    </citation>
    <scope>NUCLEOTIDE SEQUENCE [LARGE SCALE GENOMIC DNA]</scope>
    <source>
        <strain evidence="1 2">ATCC 11539</strain>
    </source>
</reference>
<dbReference type="KEGG" id="gtr:GLOTRDRAFT_125104"/>
<dbReference type="HOGENOM" id="CLU_071640_0_0_1"/>
<evidence type="ECO:0000313" key="1">
    <source>
        <dbReference type="EMBL" id="EPQ58775.1"/>
    </source>
</evidence>
<dbReference type="RefSeq" id="XP_007861937.1">
    <property type="nucleotide sequence ID" value="XM_007863746.1"/>
</dbReference>
<protein>
    <recommendedName>
        <fullName evidence="3">F-box domain-containing protein</fullName>
    </recommendedName>
</protein>
<dbReference type="AlphaFoldDB" id="S7RVF5"/>
<organism evidence="1 2">
    <name type="scientific">Gloeophyllum trabeum (strain ATCC 11539 / FP-39264 / Madison 617)</name>
    <name type="common">Brown rot fungus</name>
    <dbReference type="NCBI Taxonomy" id="670483"/>
    <lineage>
        <taxon>Eukaryota</taxon>
        <taxon>Fungi</taxon>
        <taxon>Dikarya</taxon>
        <taxon>Basidiomycota</taxon>
        <taxon>Agaricomycotina</taxon>
        <taxon>Agaricomycetes</taxon>
        <taxon>Gloeophyllales</taxon>
        <taxon>Gloeophyllaceae</taxon>
        <taxon>Gloeophyllum</taxon>
    </lineage>
</organism>
<proteinExistence type="predicted"/>
<sequence length="293" mass="32750">METLPREVAEQILALACADGGRTACSIRASSSALFGASKRRSVKPLPQHAQVFVTYFWYRMLTPTWRLDNVIRIASRTLKSLTLLIESPCPELYISLLSTSFPRLLALSLRYPKKFQPVRPVPSSPVTFPRLRSLHVAYTSRTSLRLAQYGLCAFSARAGCDLERVRVSGVMLTWGGLAPDILHLRALLGIDAAQRNPCMSTLSGIDTYVLSALHPPHDVISPEEEVVIQAELEELAKEAKERGNVELVLLPCTGDPLTWRDPKTLAEWEEDWREAEGGALPWVWEGARTWRC</sequence>
<dbReference type="GeneID" id="19301199"/>